<dbReference type="Gene3D" id="3.30.565.10">
    <property type="entry name" value="Histidine kinase-like ATPase, C-terminal domain"/>
    <property type="match status" value="1"/>
</dbReference>
<dbReference type="SMART" id="SM00388">
    <property type="entry name" value="HisKA"/>
    <property type="match status" value="1"/>
</dbReference>
<dbReference type="SUPFAM" id="SSF55874">
    <property type="entry name" value="ATPase domain of HSP90 chaperone/DNA topoisomerase II/histidine kinase"/>
    <property type="match status" value="1"/>
</dbReference>
<dbReference type="EC" id="2.7.13.3" evidence="3"/>
<name>A0A6N2REM5_9FIRM</name>
<evidence type="ECO:0000313" key="9">
    <source>
        <dbReference type="EMBL" id="VYS79442.1"/>
    </source>
</evidence>
<evidence type="ECO:0000256" key="5">
    <source>
        <dbReference type="ARBA" id="ARBA00022679"/>
    </source>
</evidence>
<evidence type="ECO:0000256" key="2">
    <source>
        <dbReference type="ARBA" id="ARBA00004370"/>
    </source>
</evidence>
<dbReference type="InterPro" id="IPR004358">
    <property type="entry name" value="Sig_transdc_His_kin-like_C"/>
</dbReference>
<reference evidence="9" key="1">
    <citation type="submission" date="2019-11" db="EMBL/GenBank/DDBJ databases">
        <authorList>
            <person name="Feng L."/>
        </authorList>
    </citation>
    <scope>NUCLEOTIDE SEQUENCE</scope>
    <source>
        <strain evidence="9">CnexileLFYP112</strain>
    </source>
</reference>
<keyword evidence="4" id="KW-0597">Phosphoprotein</keyword>
<dbReference type="Gene3D" id="1.10.287.130">
    <property type="match status" value="1"/>
</dbReference>
<proteinExistence type="predicted"/>
<comment type="subcellular location">
    <subcellularLocation>
        <location evidence="2">Membrane</location>
    </subcellularLocation>
</comment>
<dbReference type="PANTHER" id="PTHR43547">
    <property type="entry name" value="TWO-COMPONENT HISTIDINE KINASE"/>
    <property type="match status" value="1"/>
</dbReference>
<organism evidence="9">
    <name type="scientific">[Clostridium] nexile</name>
    <dbReference type="NCBI Taxonomy" id="29361"/>
    <lineage>
        <taxon>Bacteria</taxon>
        <taxon>Bacillati</taxon>
        <taxon>Bacillota</taxon>
        <taxon>Clostridia</taxon>
        <taxon>Lachnospirales</taxon>
        <taxon>Lachnospiraceae</taxon>
        <taxon>Tyzzerella</taxon>
    </lineage>
</organism>
<dbReference type="GO" id="GO:0000155">
    <property type="term" value="F:phosphorelay sensor kinase activity"/>
    <property type="evidence" value="ECO:0007669"/>
    <property type="project" value="InterPro"/>
</dbReference>
<evidence type="ECO:0000256" key="3">
    <source>
        <dbReference type="ARBA" id="ARBA00012438"/>
    </source>
</evidence>
<dbReference type="InterPro" id="IPR005467">
    <property type="entry name" value="His_kinase_dom"/>
</dbReference>
<sequence length="245" mass="27183">MQLNKDEQLVISKISHELRNPLTIIYSTLQLIESRHPEARTFDHWHELMQDVEFMSVLLDDLSRFNHAGALNFSTFSFRPFWEYISLSFAASVADTKLEYFSKIDSSINQITGDKTKLQEVFLNLLRNAADAASPDGTISMTAEQSKDSIIIQVQDNGCGISKEHLSSIFEPFTTYKKNGTGLGLSISESIIQAHGGTIEVDSAPQKGSTFRITLPTKQCCNENSCQQSSHMGQVVNAPACKTGI</sequence>
<evidence type="ECO:0000259" key="8">
    <source>
        <dbReference type="PROSITE" id="PS50109"/>
    </source>
</evidence>
<comment type="catalytic activity">
    <reaction evidence="1">
        <text>ATP + protein L-histidine = ADP + protein N-phospho-L-histidine.</text>
        <dbReference type="EC" id="2.7.13.3"/>
    </reaction>
</comment>
<dbReference type="PANTHER" id="PTHR43547:SF2">
    <property type="entry name" value="HYBRID SIGNAL TRANSDUCTION HISTIDINE KINASE C"/>
    <property type="match status" value="1"/>
</dbReference>
<evidence type="ECO:0000256" key="4">
    <source>
        <dbReference type="ARBA" id="ARBA00022553"/>
    </source>
</evidence>
<dbReference type="CDD" id="cd00082">
    <property type="entry name" value="HisKA"/>
    <property type="match status" value="1"/>
</dbReference>
<dbReference type="EMBL" id="CACRTG010000001">
    <property type="protein sequence ID" value="VYS79442.1"/>
    <property type="molecule type" value="Genomic_DNA"/>
</dbReference>
<dbReference type="SMART" id="SM00387">
    <property type="entry name" value="HATPase_c"/>
    <property type="match status" value="1"/>
</dbReference>
<gene>
    <name evidence="9" type="primary">kinA</name>
    <name evidence="9" type="ORF">CNLFYP112_00134</name>
</gene>
<dbReference type="Pfam" id="PF02518">
    <property type="entry name" value="HATPase_c"/>
    <property type="match status" value="1"/>
</dbReference>
<keyword evidence="5 9" id="KW-0808">Transferase</keyword>
<dbReference type="Pfam" id="PF00512">
    <property type="entry name" value="HisKA"/>
    <property type="match status" value="1"/>
</dbReference>
<dbReference type="FunFam" id="3.30.565.10:FF:000006">
    <property type="entry name" value="Sensor histidine kinase WalK"/>
    <property type="match status" value="1"/>
</dbReference>
<dbReference type="InterPro" id="IPR003661">
    <property type="entry name" value="HisK_dim/P_dom"/>
</dbReference>
<dbReference type="PROSITE" id="PS50109">
    <property type="entry name" value="HIS_KIN"/>
    <property type="match status" value="1"/>
</dbReference>
<evidence type="ECO:0000256" key="7">
    <source>
        <dbReference type="ARBA" id="ARBA00023012"/>
    </source>
</evidence>
<dbReference type="GO" id="GO:0016020">
    <property type="term" value="C:membrane"/>
    <property type="evidence" value="ECO:0007669"/>
    <property type="project" value="UniProtKB-SubCell"/>
</dbReference>
<evidence type="ECO:0000256" key="6">
    <source>
        <dbReference type="ARBA" id="ARBA00022777"/>
    </source>
</evidence>
<dbReference type="InterPro" id="IPR003594">
    <property type="entry name" value="HATPase_dom"/>
</dbReference>
<protein>
    <recommendedName>
        <fullName evidence="3">histidine kinase</fullName>
        <ecNumber evidence="3">2.7.13.3</ecNumber>
    </recommendedName>
</protein>
<evidence type="ECO:0000256" key="1">
    <source>
        <dbReference type="ARBA" id="ARBA00000085"/>
    </source>
</evidence>
<keyword evidence="6 9" id="KW-0418">Kinase</keyword>
<dbReference type="InterPro" id="IPR036890">
    <property type="entry name" value="HATPase_C_sf"/>
</dbReference>
<keyword evidence="7" id="KW-0902">Two-component regulatory system</keyword>
<dbReference type="InterPro" id="IPR036097">
    <property type="entry name" value="HisK_dim/P_sf"/>
</dbReference>
<feature type="domain" description="Histidine kinase" evidence="8">
    <location>
        <begin position="13"/>
        <end position="219"/>
    </location>
</feature>
<accession>A0A6N2REM5</accession>
<dbReference type="PRINTS" id="PR00344">
    <property type="entry name" value="BCTRLSENSOR"/>
</dbReference>
<dbReference type="SUPFAM" id="SSF47384">
    <property type="entry name" value="Homodimeric domain of signal transducing histidine kinase"/>
    <property type="match status" value="1"/>
</dbReference>
<dbReference type="AlphaFoldDB" id="A0A6N2REM5"/>